<reference evidence="1" key="1">
    <citation type="submission" date="2021-12" db="EMBL/GenBank/DDBJ databases">
        <title>Curvularia clavata genome.</title>
        <authorList>
            <person name="Cao Y."/>
        </authorList>
    </citation>
    <scope>NUCLEOTIDE SEQUENCE</scope>
    <source>
        <strain evidence="1">Yc1106</strain>
    </source>
</reference>
<sequence>MGKDVEKCIELHNPIVSSASSRLPPHYWPKLERNWFATCSLDAPSPGLNIELDDNLTAFLSGVDSIIAKDWCYPSDLAYSRAIREIFVISDQFCGLRERMRDHFHAVLELDLQSIESGKFFVDTHHPSFGDGNGLVKQGWRIAE</sequence>
<dbReference type="AlphaFoldDB" id="A0A9Q9DTN4"/>
<dbReference type="Proteomes" id="UP001056012">
    <property type="component" value="Chromosome 3"/>
</dbReference>
<proteinExistence type="predicted"/>
<dbReference type="OrthoDB" id="3029470at2759"/>
<name>A0A9Q9DTN4_CURCL</name>
<evidence type="ECO:0000313" key="2">
    <source>
        <dbReference type="Proteomes" id="UP001056012"/>
    </source>
</evidence>
<organism evidence="1 2">
    <name type="scientific">Curvularia clavata</name>
    <dbReference type="NCBI Taxonomy" id="95742"/>
    <lineage>
        <taxon>Eukaryota</taxon>
        <taxon>Fungi</taxon>
        <taxon>Dikarya</taxon>
        <taxon>Ascomycota</taxon>
        <taxon>Pezizomycotina</taxon>
        <taxon>Dothideomycetes</taxon>
        <taxon>Pleosporomycetidae</taxon>
        <taxon>Pleosporales</taxon>
        <taxon>Pleosporineae</taxon>
        <taxon>Pleosporaceae</taxon>
        <taxon>Curvularia</taxon>
    </lineage>
</organism>
<keyword evidence="2" id="KW-1185">Reference proteome</keyword>
<dbReference type="VEuPathDB" id="FungiDB:yc1106_05238"/>
<evidence type="ECO:0000313" key="1">
    <source>
        <dbReference type="EMBL" id="USP77964.1"/>
    </source>
</evidence>
<protein>
    <submittedName>
        <fullName evidence="1">Uncharacterized protein</fullName>
    </submittedName>
</protein>
<dbReference type="EMBL" id="CP089276">
    <property type="protein sequence ID" value="USP77964.1"/>
    <property type="molecule type" value="Genomic_DNA"/>
</dbReference>
<gene>
    <name evidence="1" type="ORF">yc1106_05238</name>
</gene>
<accession>A0A9Q9DTN4</accession>